<evidence type="ECO:0000256" key="2">
    <source>
        <dbReference type="ARBA" id="ARBA00022676"/>
    </source>
</evidence>
<dbReference type="CDD" id="cd00761">
    <property type="entry name" value="Glyco_tranf_GTA_type"/>
    <property type="match status" value="1"/>
</dbReference>
<keyword evidence="6" id="KW-1185">Reference proteome</keyword>
<evidence type="ECO:0000313" key="5">
    <source>
        <dbReference type="EMBL" id="GLR72881.1"/>
    </source>
</evidence>
<sequence length="334" mass="38018">MGERKIKVSMVVAQYNRADRIAESIGSALDQDFEDFEVVVVNDGSPDDNVRVELDKLNNDKLVVIHQENTGFVGAVRKAISASKGEYIAIHGAGDVSLPSRIRKQADYLDQHQNIGAIGCFYENRIFGKSDASVIQVRTNDRELFTVKDFEKNPIPYGHGDVMYRKALYDEVGGYRPFFKFAQDHDLWLRMASKADMALYPEVLYQRGYFEADGIATDMKKLVLQKYLSHFAIQLHNERKLGGKDSLDKIGPQAAFLRGSDKDLSQYFSWKALSHFYQGDKDMARYLAKLSVKEMISTKSLVVFALISLGQIELVHKGLTKLMSFHPREKKWRM</sequence>
<name>A0AA37T3F7_9ALTE</name>
<evidence type="ECO:0000256" key="1">
    <source>
        <dbReference type="ARBA" id="ARBA00006739"/>
    </source>
</evidence>
<comment type="similarity">
    <text evidence="1">Belongs to the glycosyltransferase 2 family.</text>
</comment>
<dbReference type="PANTHER" id="PTHR43685">
    <property type="entry name" value="GLYCOSYLTRANSFERASE"/>
    <property type="match status" value="1"/>
</dbReference>
<keyword evidence="2" id="KW-0328">Glycosyltransferase</keyword>
<reference evidence="5" key="2">
    <citation type="submission" date="2023-01" db="EMBL/GenBank/DDBJ databases">
        <title>Draft genome sequence of Agaribacter marinus strain NBRC 110023.</title>
        <authorList>
            <person name="Sun Q."/>
            <person name="Mori K."/>
        </authorList>
    </citation>
    <scope>NUCLEOTIDE SEQUENCE</scope>
    <source>
        <strain evidence="5">NBRC 110023</strain>
    </source>
</reference>
<organism evidence="5 6">
    <name type="scientific">Agaribacter marinus</name>
    <dbReference type="NCBI Taxonomy" id="1431249"/>
    <lineage>
        <taxon>Bacteria</taxon>
        <taxon>Pseudomonadati</taxon>
        <taxon>Pseudomonadota</taxon>
        <taxon>Gammaproteobacteria</taxon>
        <taxon>Alteromonadales</taxon>
        <taxon>Alteromonadaceae</taxon>
        <taxon>Agaribacter</taxon>
    </lineage>
</organism>
<dbReference type="EMBL" id="BSOT01000019">
    <property type="protein sequence ID" value="GLR72881.1"/>
    <property type="molecule type" value="Genomic_DNA"/>
</dbReference>
<dbReference type="Gene3D" id="3.90.550.10">
    <property type="entry name" value="Spore Coat Polysaccharide Biosynthesis Protein SpsA, Chain A"/>
    <property type="match status" value="1"/>
</dbReference>
<dbReference type="RefSeq" id="WP_284219301.1">
    <property type="nucleotide sequence ID" value="NZ_BSOT01000019.1"/>
</dbReference>
<dbReference type="InterPro" id="IPR001173">
    <property type="entry name" value="Glyco_trans_2-like"/>
</dbReference>
<dbReference type="GO" id="GO:0016757">
    <property type="term" value="F:glycosyltransferase activity"/>
    <property type="evidence" value="ECO:0007669"/>
    <property type="project" value="UniProtKB-KW"/>
</dbReference>
<evidence type="ECO:0000259" key="4">
    <source>
        <dbReference type="Pfam" id="PF00535"/>
    </source>
</evidence>
<dbReference type="PANTHER" id="PTHR43685:SF5">
    <property type="entry name" value="GLYCOSYLTRANSFERASE EPSE-RELATED"/>
    <property type="match status" value="1"/>
</dbReference>
<proteinExistence type="inferred from homology"/>
<dbReference type="InterPro" id="IPR050834">
    <property type="entry name" value="Glycosyltransf_2"/>
</dbReference>
<evidence type="ECO:0000313" key="6">
    <source>
        <dbReference type="Proteomes" id="UP001156601"/>
    </source>
</evidence>
<dbReference type="InterPro" id="IPR029044">
    <property type="entry name" value="Nucleotide-diphossugar_trans"/>
</dbReference>
<dbReference type="Pfam" id="PF00535">
    <property type="entry name" value="Glycos_transf_2"/>
    <property type="match status" value="1"/>
</dbReference>
<reference evidence="5" key="1">
    <citation type="journal article" date="2014" name="Int. J. Syst. Evol. Microbiol.">
        <title>Complete genome sequence of Corynebacterium casei LMG S-19264T (=DSM 44701T), isolated from a smear-ripened cheese.</title>
        <authorList>
            <consortium name="US DOE Joint Genome Institute (JGI-PGF)"/>
            <person name="Walter F."/>
            <person name="Albersmeier A."/>
            <person name="Kalinowski J."/>
            <person name="Ruckert C."/>
        </authorList>
    </citation>
    <scope>NUCLEOTIDE SEQUENCE</scope>
    <source>
        <strain evidence="5">NBRC 110023</strain>
    </source>
</reference>
<protein>
    <submittedName>
        <fullName evidence="5">Glycosyl transferase</fullName>
    </submittedName>
</protein>
<keyword evidence="3 5" id="KW-0808">Transferase</keyword>
<dbReference type="Proteomes" id="UP001156601">
    <property type="component" value="Unassembled WGS sequence"/>
</dbReference>
<dbReference type="SUPFAM" id="SSF53448">
    <property type="entry name" value="Nucleotide-diphospho-sugar transferases"/>
    <property type="match status" value="1"/>
</dbReference>
<dbReference type="AlphaFoldDB" id="A0AA37T3F7"/>
<gene>
    <name evidence="5" type="ORF">GCM10007852_37890</name>
</gene>
<accession>A0AA37T3F7</accession>
<comment type="caution">
    <text evidence="5">The sequence shown here is derived from an EMBL/GenBank/DDBJ whole genome shotgun (WGS) entry which is preliminary data.</text>
</comment>
<feature type="domain" description="Glycosyltransferase 2-like" evidence="4">
    <location>
        <begin position="9"/>
        <end position="168"/>
    </location>
</feature>
<evidence type="ECO:0000256" key="3">
    <source>
        <dbReference type="ARBA" id="ARBA00022679"/>
    </source>
</evidence>